<evidence type="ECO:0000313" key="2">
    <source>
        <dbReference type="Proteomes" id="UP000811246"/>
    </source>
</evidence>
<gene>
    <name evidence="1" type="ORF">I3842_02G053800</name>
</gene>
<dbReference type="AlphaFoldDB" id="A0A922FP60"/>
<dbReference type="EMBL" id="CM031826">
    <property type="protein sequence ID" value="KAG6725908.1"/>
    <property type="molecule type" value="Genomic_DNA"/>
</dbReference>
<organism evidence="1 2">
    <name type="scientific">Carya illinoinensis</name>
    <name type="common">Pecan</name>
    <dbReference type="NCBI Taxonomy" id="32201"/>
    <lineage>
        <taxon>Eukaryota</taxon>
        <taxon>Viridiplantae</taxon>
        <taxon>Streptophyta</taxon>
        <taxon>Embryophyta</taxon>
        <taxon>Tracheophyta</taxon>
        <taxon>Spermatophyta</taxon>
        <taxon>Magnoliopsida</taxon>
        <taxon>eudicotyledons</taxon>
        <taxon>Gunneridae</taxon>
        <taxon>Pentapetalae</taxon>
        <taxon>rosids</taxon>
        <taxon>fabids</taxon>
        <taxon>Fagales</taxon>
        <taxon>Juglandaceae</taxon>
        <taxon>Carya</taxon>
    </lineage>
</organism>
<name>A0A922FP60_CARIL</name>
<sequence length="30" mass="3958">MMEEMWKSRRLHMITFRNRYSLYMKEKFLT</sequence>
<protein>
    <submittedName>
        <fullName evidence="1">Uncharacterized protein</fullName>
    </submittedName>
</protein>
<evidence type="ECO:0000313" key="1">
    <source>
        <dbReference type="EMBL" id="KAG6725908.1"/>
    </source>
</evidence>
<dbReference type="Proteomes" id="UP000811246">
    <property type="component" value="Chromosome 2"/>
</dbReference>
<accession>A0A922FP60</accession>
<comment type="caution">
    <text evidence="1">The sequence shown here is derived from an EMBL/GenBank/DDBJ whole genome shotgun (WGS) entry which is preliminary data.</text>
</comment>
<proteinExistence type="predicted"/>
<reference evidence="1" key="1">
    <citation type="submission" date="2021-01" db="EMBL/GenBank/DDBJ databases">
        <authorList>
            <person name="Lovell J.T."/>
            <person name="Bentley N."/>
            <person name="Bhattarai G."/>
            <person name="Jenkins J.W."/>
            <person name="Sreedasyam A."/>
            <person name="Alarcon Y."/>
            <person name="Bock C."/>
            <person name="Boston L."/>
            <person name="Carlson J."/>
            <person name="Cervantes K."/>
            <person name="Clermont K."/>
            <person name="Krom N."/>
            <person name="Kubenka K."/>
            <person name="Mamidi S."/>
            <person name="Mattison C."/>
            <person name="Monteros M."/>
            <person name="Pisani C."/>
            <person name="Plott C."/>
            <person name="Rajasekar S."/>
            <person name="Rhein H.S."/>
            <person name="Rohla C."/>
            <person name="Song M."/>
            <person name="Hilaire R.S."/>
            <person name="Shu S."/>
            <person name="Wells L."/>
            <person name="Wang X."/>
            <person name="Webber J."/>
            <person name="Heerema R.J."/>
            <person name="Klein P."/>
            <person name="Conner P."/>
            <person name="Grauke L."/>
            <person name="Grimwood J."/>
            <person name="Schmutz J."/>
            <person name="Randall J.J."/>
        </authorList>
    </citation>
    <scope>NUCLEOTIDE SEQUENCE</scope>
    <source>
        <tissue evidence="1">Leaf</tissue>
    </source>
</reference>